<dbReference type="PANTHER" id="PTHR10928:SF2">
    <property type="entry name" value="SUPPRESSOR OF FUSED HOMOLOG"/>
    <property type="match status" value="1"/>
</dbReference>
<proteinExistence type="predicted"/>
<organism evidence="3 4">
    <name type="scientific">Kingella oralis ATCC 51147</name>
    <dbReference type="NCBI Taxonomy" id="629741"/>
    <lineage>
        <taxon>Bacteria</taxon>
        <taxon>Pseudomonadati</taxon>
        <taxon>Pseudomonadota</taxon>
        <taxon>Betaproteobacteria</taxon>
        <taxon>Neisseriales</taxon>
        <taxon>Neisseriaceae</taxon>
        <taxon>Kingella</taxon>
    </lineage>
</organism>
<dbReference type="Proteomes" id="UP000003009">
    <property type="component" value="Unassembled WGS sequence"/>
</dbReference>
<dbReference type="STRING" id="629741.GCWU000324_01144"/>
<dbReference type="EMBL" id="ACJW02000002">
    <property type="protein sequence ID" value="EEP69232.1"/>
    <property type="molecule type" value="Genomic_DNA"/>
</dbReference>
<feature type="domain" description="Suppressor of fused-like" evidence="2">
    <location>
        <begin position="70"/>
        <end position="244"/>
    </location>
</feature>
<dbReference type="GO" id="GO:0005737">
    <property type="term" value="C:cytoplasm"/>
    <property type="evidence" value="ECO:0007669"/>
    <property type="project" value="TreeGrafter"/>
</dbReference>
<sequence>MSAKPKLERAPSASQPHPHKEQDMTEAEYRAQFSEDEAVGWNAIDVAIDALYPNQEPRHYGTIVKYMIGGEDPLDGVSIYDCEEQQFHRHLISYGMSELYFDPESAEADFSKWGFEFTCRIAPVVDDKNQNGANHEPIWVINVMNNLARYVFDSGKWFEPYHFIPANGPVRLDTDTAIVGIAFAPDPKLPEIDTPNGKVQFLQMVGLTQAELDWLWQEPKTYRCQELIDKMREDNPLLIMDLTRSKSYV</sequence>
<reference evidence="3" key="1">
    <citation type="submission" date="2009-04" db="EMBL/GenBank/DDBJ databases">
        <authorList>
            <person name="Weinstock G."/>
            <person name="Sodergren E."/>
            <person name="Clifton S."/>
            <person name="Fulton L."/>
            <person name="Fulton B."/>
            <person name="Courtney L."/>
            <person name="Fronick C."/>
            <person name="Harrison M."/>
            <person name="Strong C."/>
            <person name="Farmer C."/>
            <person name="Delahaunty K."/>
            <person name="Markovic C."/>
            <person name="Hall O."/>
            <person name="Minx P."/>
            <person name="Tomlinson C."/>
            <person name="Mitreva M."/>
            <person name="Nelson J."/>
            <person name="Hou S."/>
            <person name="Wollam A."/>
            <person name="Pepin K.H."/>
            <person name="Johnson M."/>
            <person name="Bhonagiri V."/>
            <person name="Nash W.E."/>
            <person name="Warren W."/>
            <person name="Chinwalla A."/>
            <person name="Mardis E.R."/>
            <person name="Wilson R.K."/>
        </authorList>
    </citation>
    <scope>NUCLEOTIDE SEQUENCE [LARGE SCALE GENOMIC DNA]</scope>
    <source>
        <strain evidence="3">ATCC 51147</strain>
    </source>
</reference>
<accession>C4GG77</accession>
<evidence type="ECO:0000313" key="3">
    <source>
        <dbReference type="EMBL" id="EEP69232.1"/>
    </source>
</evidence>
<gene>
    <name evidence="3" type="ORF">GCWU000324_01144</name>
</gene>
<dbReference type="AlphaFoldDB" id="C4GG77"/>
<dbReference type="PANTHER" id="PTHR10928">
    <property type="entry name" value="SUPPRESSOR OF FUSED"/>
    <property type="match status" value="1"/>
</dbReference>
<dbReference type="InterPro" id="IPR037181">
    <property type="entry name" value="SUFU_N"/>
</dbReference>
<name>C4GG77_9NEIS</name>
<dbReference type="Pfam" id="PF05076">
    <property type="entry name" value="SUFU"/>
    <property type="match status" value="1"/>
</dbReference>
<dbReference type="SUPFAM" id="SSF103359">
    <property type="entry name" value="Suppressor of Fused, N-terminal domain"/>
    <property type="match status" value="1"/>
</dbReference>
<dbReference type="InterPro" id="IPR020941">
    <property type="entry name" value="SUFU-like_domain"/>
</dbReference>
<protein>
    <recommendedName>
        <fullName evidence="2">Suppressor of fused-like domain-containing protein</fullName>
    </recommendedName>
</protein>
<evidence type="ECO:0000256" key="1">
    <source>
        <dbReference type="SAM" id="MobiDB-lite"/>
    </source>
</evidence>
<evidence type="ECO:0000259" key="2">
    <source>
        <dbReference type="Pfam" id="PF05076"/>
    </source>
</evidence>
<dbReference type="InterPro" id="IPR007768">
    <property type="entry name" value="Suppressor_of_fused"/>
</dbReference>
<dbReference type="HOGENOM" id="CLU_101399_0_0_4"/>
<evidence type="ECO:0000313" key="4">
    <source>
        <dbReference type="Proteomes" id="UP000003009"/>
    </source>
</evidence>
<keyword evidence="4" id="KW-1185">Reference proteome</keyword>
<comment type="caution">
    <text evidence="3">The sequence shown here is derived from an EMBL/GenBank/DDBJ whole genome shotgun (WGS) entry which is preliminary data.</text>
</comment>
<feature type="region of interest" description="Disordered" evidence="1">
    <location>
        <begin position="1"/>
        <end position="23"/>
    </location>
</feature>